<comment type="caution">
    <text evidence="2">The sequence shown here is derived from an EMBL/GenBank/DDBJ whole genome shotgun (WGS) entry which is preliminary data.</text>
</comment>
<evidence type="ECO:0000256" key="1">
    <source>
        <dbReference type="SAM" id="Phobius"/>
    </source>
</evidence>
<dbReference type="Proteomes" id="UP000612456">
    <property type="component" value="Unassembled WGS sequence"/>
</dbReference>
<feature type="transmembrane region" description="Helical" evidence="1">
    <location>
        <begin position="23"/>
        <end position="44"/>
    </location>
</feature>
<evidence type="ECO:0000313" key="3">
    <source>
        <dbReference type="Proteomes" id="UP000612456"/>
    </source>
</evidence>
<keyword evidence="3" id="KW-1185">Reference proteome</keyword>
<keyword evidence="1" id="KW-0812">Transmembrane</keyword>
<dbReference type="EMBL" id="BMHP01000001">
    <property type="protein sequence ID" value="GGD51802.1"/>
    <property type="molecule type" value="Genomic_DNA"/>
</dbReference>
<reference evidence="2" key="1">
    <citation type="journal article" date="2014" name="Int. J. Syst. Evol. Microbiol.">
        <title>Complete genome sequence of Corynebacterium casei LMG S-19264T (=DSM 44701T), isolated from a smear-ripened cheese.</title>
        <authorList>
            <consortium name="US DOE Joint Genome Institute (JGI-PGF)"/>
            <person name="Walter F."/>
            <person name="Albersmeier A."/>
            <person name="Kalinowski J."/>
            <person name="Ruckert C."/>
        </authorList>
    </citation>
    <scope>NUCLEOTIDE SEQUENCE</scope>
    <source>
        <strain evidence="2">CGMCC 1.15178</strain>
    </source>
</reference>
<organism evidence="2 3">
    <name type="scientific">Paenibacillus nasutitermitis</name>
    <dbReference type="NCBI Taxonomy" id="1652958"/>
    <lineage>
        <taxon>Bacteria</taxon>
        <taxon>Bacillati</taxon>
        <taxon>Bacillota</taxon>
        <taxon>Bacilli</taxon>
        <taxon>Bacillales</taxon>
        <taxon>Paenibacillaceae</taxon>
        <taxon>Paenibacillus</taxon>
    </lineage>
</organism>
<accession>A0A916YMD1</accession>
<evidence type="ECO:0000313" key="2">
    <source>
        <dbReference type="EMBL" id="GGD51802.1"/>
    </source>
</evidence>
<gene>
    <name evidence="2" type="ORF">GCM10010911_06700</name>
</gene>
<keyword evidence="1" id="KW-0472">Membrane</keyword>
<name>A0A916YMD1_9BACL</name>
<dbReference type="AlphaFoldDB" id="A0A916YMD1"/>
<reference evidence="2" key="2">
    <citation type="submission" date="2020-09" db="EMBL/GenBank/DDBJ databases">
        <authorList>
            <person name="Sun Q."/>
            <person name="Zhou Y."/>
        </authorList>
    </citation>
    <scope>NUCLEOTIDE SEQUENCE</scope>
    <source>
        <strain evidence="2">CGMCC 1.15178</strain>
    </source>
</reference>
<proteinExistence type="predicted"/>
<keyword evidence="1" id="KW-1133">Transmembrane helix</keyword>
<protein>
    <submittedName>
        <fullName evidence="2">Uncharacterized protein</fullName>
    </submittedName>
</protein>
<sequence>MDYTAGFLRVASKASFPQQNQVFTTQLLDIHGMVLTISIVLKLFENASQKSKMKIEVNKHVDRTSKYSDFNTLRKSKKLRQEVKVSIFIKMSW</sequence>